<dbReference type="PANTHER" id="PTHR43024:SF1">
    <property type="entry name" value="UDP-N-ACETYLMURAMOYL-TRIPEPTIDE--D-ALANYL-D-ALANINE LIGASE"/>
    <property type="match status" value="1"/>
</dbReference>
<evidence type="ECO:0000313" key="7">
    <source>
        <dbReference type="Proteomes" id="UP000487649"/>
    </source>
</evidence>
<reference evidence="6 7" key="1">
    <citation type="journal article" date="2019" name="Nat. Med.">
        <title>A library of human gut bacterial isolates paired with longitudinal multiomics data enables mechanistic microbiome research.</title>
        <authorList>
            <person name="Poyet M."/>
            <person name="Groussin M."/>
            <person name="Gibbons S.M."/>
            <person name="Avila-Pacheco J."/>
            <person name="Jiang X."/>
            <person name="Kearney S.M."/>
            <person name="Perrotta A.R."/>
            <person name="Berdy B."/>
            <person name="Zhao S."/>
            <person name="Lieberman T.D."/>
            <person name="Swanson P.K."/>
            <person name="Smith M."/>
            <person name="Roesemann S."/>
            <person name="Alexander J.E."/>
            <person name="Rich S.A."/>
            <person name="Livny J."/>
            <person name="Vlamakis H."/>
            <person name="Clish C."/>
            <person name="Bullock K."/>
            <person name="Deik A."/>
            <person name="Scott J."/>
            <person name="Pierce K.A."/>
            <person name="Xavier R.J."/>
            <person name="Alm E.J."/>
        </authorList>
    </citation>
    <scope>NUCLEOTIDE SEQUENCE [LARGE SCALE GENOMIC DNA]</scope>
    <source>
        <strain evidence="6 7">BIOML-A198</strain>
    </source>
</reference>
<protein>
    <submittedName>
        <fullName evidence="6">UDP-N-acetylmuramoyl-tripeptide--D-alanyl-D-alanine ligase</fullName>
    </submittedName>
</protein>
<dbReference type="RefSeq" id="WP_006784194.1">
    <property type="nucleotide sequence ID" value="NZ_JAMQUV010000001.1"/>
</dbReference>
<dbReference type="InterPro" id="IPR036615">
    <property type="entry name" value="Mur_ligase_C_dom_sf"/>
</dbReference>
<dbReference type="Pfam" id="PF08245">
    <property type="entry name" value="Mur_ligase_M"/>
    <property type="match status" value="1"/>
</dbReference>
<dbReference type="Proteomes" id="UP000487649">
    <property type="component" value="Unassembled WGS sequence"/>
</dbReference>
<feature type="domain" description="Mur ligase C-terminal" evidence="4">
    <location>
        <begin position="320"/>
        <end position="440"/>
    </location>
</feature>
<dbReference type="Gene3D" id="3.40.1190.10">
    <property type="entry name" value="Mur-like, catalytic domain"/>
    <property type="match status" value="1"/>
</dbReference>
<dbReference type="AlphaFoldDB" id="A0A9X4XB28"/>
<keyword evidence="1 6" id="KW-0436">Ligase</keyword>
<dbReference type="SUPFAM" id="SSF53244">
    <property type="entry name" value="MurD-like peptide ligases, peptide-binding domain"/>
    <property type="match status" value="1"/>
</dbReference>
<sequence length="460" mass="51700">MKKLSIGTIRKVIHGSLVKGNDNLMISSVVTQAKQVESSNTLLFLLNPRTFDWRFIKKYLPCAIVTDRPIGHCPFGNNCTIIKVNKIKESYYDFIDFYRNQFDIPVIAVTGTCGKTTTKDMTRHILKHFYKTEGTVKSTNGESKHLSYLMKLNDSVEAAVYETAVAAPGYIKKSSRYFKPQIGIITNIGIDHLDQCKTLEGYIKAKGEMVKAVGEKGTLILNADDDNIKKISLEDFKGKIIYYGVGENSDYQASNIEFVPKGMSYILTVNNKRYKVFIPGYGVHQVYNSMAAIAAAYEVGISYRDSIKLLPSFKHLNSHFEVMKGLNQCQLIVDTWNINPTSLEASIKTMCEIAKNRKKIALVGSIDALGKNSRQLHQKVGDMICQYDLDVLITIGSQARYIALQCRRNGFKGKVYSFSSTEGVRRLLNQIVDKDTTLLTKCSMHDPAVINFVNNLKLKK</sequence>
<proteinExistence type="predicted"/>
<accession>A0A9X4XB28</accession>
<evidence type="ECO:0000259" key="4">
    <source>
        <dbReference type="Pfam" id="PF02875"/>
    </source>
</evidence>
<comment type="caution">
    <text evidence="6">The sequence shown here is derived from an EMBL/GenBank/DDBJ whole genome shotgun (WGS) entry which is preliminary data.</text>
</comment>
<dbReference type="InterPro" id="IPR051046">
    <property type="entry name" value="MurCDEF_CellWall_CoF430Synth"/>
</dbReference>
<name>A0A9X4XB28_9FIRM</name>
<dbReference type="InterPro" id="IPR004101">
    <property type="entry name" value="Mur_ligase_C"/>
</dbReference>
<feature type="domain" description="Mur ligase central" evidence="5">
    <location>
        <begin position="109"/>
        <end position="296"/>
    </location>
</feature>
<dbReference type="EMBL" id="WMQE01000002">
    <property type="protein sequence ID" value="MTK20051.1"/>
    <property type="molecule type" value="Genomic_DNA"/>
</dbReference>
<evidence type="ECO:0000256" key="2">
    <source>
        <dbReference type="ARBA" id="ARBA00022741"/>
    </source>
</evidence>
<evidence type="ECO:0000256" key="3">
    <source>
        <dbReference type="ARBA" id="ARBA00022840"/>
    </source>
</evidence>
<gene>
    <name evidence="6" type="ORF">GMA92_01195</name>
</gene>
<dbReference type="GO" id="GO:0005524">
    <property type="term" value="F:ATP binding"/>
    <property type="evidence" value="ECO:0007669"/>
    <property type="project" value="UniProtKB-KW"/>
</dbReference>
<dbReference type="PANTHER" id="PTHR43024">
    <property type="entry name" value="UDP-N-ACETYLMURAMOYL-TRIPEPTIDE--D-ALANYL-D-ALANINE LIGASE"/>
    <property type="match status" value="1"/>
</dbReference>
<dbReference type="Pfam" id="PF02875">
    <property type="entry name" value="Mur_ligase_C"/>
    <property type="match status" value="1"/>
</dbReference>
<evidence type="ECO:0000313" key="6">
    <source>
        <dbReference type="EMBL" id="MTK20051.1"/>
    </source>
</evidence>
<keyword evidence="3" id="KW-0067">ATP-binding</keyword>
<keyword evidence="2" id="KW-0547">Nucleotide-binding</keyword>
<dbReference type="Gene3D" id="3.90.190.20">
    <property type="entry name" value="Mur ligase, C-terminal domain"/>
    <property type="match status" value="1"/>
</dbReference>
<dbReference type="GO" id="GO:0016881">
    <property type="term" value="F:acid-amino acid ligase activity"/>
    <property type="evidence" value="ECO:0007669"/>
    <property type="project" value="InterPro"/>
</dbReference>
<dbReference type="InterPro" id="IPR036565">
    <property type="entry name" value="Mur-like_cat_sf"/>
</dbReference>
<evidence type="ECO:0000259" key="5">
    <source>
        <dbReference type="Pfam" id="PF08245"/>
    </source>
</evidence>
<dbReference type="InterPro" id="IPR013221">
    <property type="entry name" value="Mur_ligase_cen"/>
</dbReference>
<organism evidence="6 7">
    <name type="scientific">Turicibacter sanguinis</name>
    <dbReference type="NCBI Taxonomy" id="154288"/>
    <lineage>
        <taxon>Bacteria</taxon>
        <taxon>Bacillati</taxon>
        <taxon>Bacillota</taxon>
        <taxon>Erysipelotrichia</taxon>
        <taxon>Erysipelotrichales</taxon>
        <taxon>Turicibacteraceae</taxon>
        <taxon>Turicibacter</taxon>
    </lineage>
</organism>
<dbReference type="SUPFAM" id="SSF53623">
    <property type="entry name" value="MurD-like peptide ligases, catalytic domain"/>
    <property type="match status" value="1"/>
</dbReference>
<evidence type="ECO:0000256" key="1">
    <source>
        <dbReference type="ARBA" id="ARBA00022598"/>
    </source>
</evidence>